<dbReference type="RefSeq" id="WP_119715159.1">
    <property type="nucleotide sequence ID" value="NZ_OMOH01000003.1"/>
</dbReference>
<organism evidence="9 10">
    <name type="scientific">Propionibacterium ruminifibrarum</name>
    <dbReference type="NCBI Taxonomy" id="1962131"/>
    <lineage>
        <taxon>Bacteria</taxon>
        <taxon>Bacillati</taxon>
        <taxon>Actinomycetota</taxon>
        <taxon>Actinomycetes</taxon>
        <taxon>Propionibacteriales</taxon>
        <taxon>Propionibacteriaceae</taxon>
        <taxon>Propionibacterium</taxon>
    </lineage>
</organism>
<dbReference type="GO" id="GO:0004518">
    <property type="term" value="F:nuclease activity"/>
    <property type="evidence" value="ECO:0007669"/>
    <property type="project" value="UniProtKB-KW"/>
</dbReference>
<dbReference type="CDD" id="cd18731">
    <property type="entry name" value="PIN_NgFitB-like"/>
    <property type="match status" value="1"/>
</dbReference>
<comment type="similarity">
    <text evidence="7">Belongs to the PINc/VapC protein family.</text>
</comment>
<keyword evidence="4" id="KW-0479">Metal-binding</keyword>
<sequence>MIVLDTNVISETLRPHPDARVTAWLEGLTDDVAITTITLAELLAGVRRLPAGRRRTALTAMIEEVLEPYRGTRAIMPFDEPAVEQYAEVLAARERAGSPIHTADAQIAAICRVHRATWGMTAA</sequence>
<dbReference type="InterPro" id="IPR050556">
    <property type="entry name" value="Type_II_TA_system_RNase"/>
</dbReference>
<keyword evidence="5" id="KW-0378">Hydrolase</keyword>
<dbReference type="Proteomes" id="UP000265962">
    <property type="component" value="Unassembled WGS sequence"/>
</dbReference>
<dbReference type="GO" id="GO:0016787">
    <property type="term" value="F:hydrolase activity"/>
    <property type="evidence" value="ECO:0007669"/>
    <property type="project" value="UniProtKB-KW"/>
</dbReference>
<dbReference type="OrthoDB" id="9815354at2"/>
<dbReference type="EMBL" id="OMOH01000003">
    <property type="protein sequence ID" value="SPF67960.1"/>
    <property type="molecule type" value="Genomic_DNA"/>
</dbReference>
<dbReference type="InterPro" id="IPR029060">
    <property type="entry name" value="PIN-like_dom_sf"/>
</dbReference>
<evidence type="ECO:0000259" key="8">
    <source>
        <dbReference type="Pfam" id="PF01850"/>
    </source>
</evidence>
<dbReference type="PANTHER" id="PTHR33653">
    <property type="entry name" value="RIBONUCLEASE VAPC2"/>
    <property type="match status" value="1"/>
</dbReference>
<reference evidence="10" key="1">
    <citation type="submission" date="2018-02" db="EMBL/GenBank/DDBJ databases">
        <authorList>
            <person name="Hornung B."/>
        </authorList>
    </citation>
    <scope>NUCLEOTIDE SEQUENCE [LARGE SCALE GENOMIC DNA]</scope>
</reference>
<dbReference type="InterPro" id="IPR002716">
    <property type="entry name" value="PIN_dom"/>
</dbReference>
<dbReference type="SUPFAM" id="SSF88723">
    <property type="entry name" value="PIN domain-like"/>
    <property type="match status" value="1"/>
</dbReference>
<evidence type="ECO:0000313" key="10">
    <source>
        <dbReference type="Proteomes" id="UP000265962"/>
    </source>
</evidence>
<evidence type="ECO:0000313" key="9">
    <source>
        <dbReference type="EMBL" id="SPF67960.1"/>
    </source>
</evidence>
<dbReference type="GO" id="GO:0046872">
    <property type="term" value="F:metal ion binding"/>
    <property type="evidence" value="ECO:0007669"/>
    <property type="project" value="UniProtKB-KW"/>
</dbReference>
<keyword evidence="10" id="KW-1185">Reference proteome</keyword>
<accession>A0A375I3U2</accession>
<evidence type="ECO:0000256" key="4">
    <source>
        <dbReference type="ARBA" id="ARBA00022723"/>
    </source>
</evidence>
<keyword evidence="3" id="KW-0540">Nuclease</keyword>
<proteinExistence type="inferred from homology"/>
<dbReference type="Gene3D" id="3.40.50.1010">
    <property type="entry name" value="5'-nuclease"/>
    <property type="match status" value="1"/>
</dbReference>
<dbReference type="AlphaFoldDB" id="A0A375I3U2"/>
<name>A0A375I3U2_9ACTN</name>
<feature type="domain" description="PIN" evidence="8">
    <location>
        <begin position="2"/>
        <end position="117"/>
    </location>
</feature>
<gene>
    <name evidence="9" type="ORF">PROPJV5_0916</name>
</gene>
<comment type="cofactor">
    <cofactor evidence="1">
        <name>Mg(2+)</name>
        <dbReference type="ChEBI" id="CHEBI:18420"/>
    </cofactor>
</comment>
<dbReference type="PANTHER" id="PTHR33653:SF1">
    <property type="entry name" value="RIBONUCLEASE VAPC2"/>
    <property type="match status" value="1"/>
</dbReference>
<evidence type="ECO:0000256" key="6">
    <source>
        <dbReference type="ARBA" id="ARBA00022842"/>
    </source>
</evidence>
<protein>
    <submittedName>
        <fullName evidence="9">PIN_VapC-FitB</fullName>
    </submittedName>
</protein>
<evidence type="ECO:0000256" key="7">
    <source>
        <dbReference type="ARBA" id="ARBA00038093"/>
    </source>
</evidence>
<evidence type="ECO:0000256" key="2">
    <source>
        <dbReference type="ARBA" id="ARBA00022649"/>
    </source>
</evidence>
<evidence type="ECO:0000256" key="5">
    <source>
        <dbReference type="ARBA" id="ARBA00022801"/>
    </source>
</evidence>
<evidence type="ECO:0000256" key="3">
    <source>
        <dbReference type="ARBA" id="ARBA00022722"/>
    </source>
</evidence>
<dbReference type="Pfam" id="PF01850">
    <property type="entry name" value="PIN"/>
    <property type="match status" value="1"/>
</dbReference>
<keyword evidence="6" id="KW-0460">Magnesium</keyword>
<evidence type="ECO:0000256" key="1">
    <source>
        <dbReference type="ARBA" id="ARBA00001946"/>
    </source>
</evidence>
<keyword evidence="2" id="KW-1277">Toxin-antitoxin system</keyword>